<reference evidence="1 2" key="1">
    <citation type="journal article" date="2022" name="New Phytol.">
        <title>Ecological generalism drives hyperdiversity of secondary metabolite gene clusters in xylarialean endophytes.</title>
        <authorList>
            <person name="Franco M.E.E."/>
            <person name="Wisecaver J.H."/>
            <person name="Arnold A.E."/>
            <person name="Ju Y.M."/>
            <person name="Slot J.C."/>
            <person name="Ahrendt S."/>
            <person name="Moore L.P."/>
            <person name="Eastman K.E."/>
            <person name="Scott K."/>
            <person name="Konkel Z."/>
            <person name="Mondo S.J."/>
            <person name="Kuo A."/>
            <person name="Hayes R.D."/>
            <person name="Haridas S."/>
            <person name="Andreopoulos B."/>
            <person name="Riley R."/>
            <person name="LaButti K."/>
            <person name="Pangilinan J."/>
            <person name="Lipzen A."/>
            <person name="Amirebrahimi M."/>
            <person name="Yan J."/>
            <person name="Adam C."/>
            <person name="Keymanesh K."/>
            <person name="Ng V."/>
            <person name="Louie K."/>
            <person name="Northen T."/>
            <person name="Drula E."/>
            <person name="Henrissat B."/>
            <person name="Hsieh H.M."/>
            <person name="Youens-Clark K."/>
            <person name="Lutzoni F."/>
            <person name="Miadlikowska J."/>
            <person name="Eastwood D.C."/>
            <person name="Hamelin R.C."/>
            <person name="Grigoriev I.V."/>
            <person name="U'Ren J.M."/>
        </authorList>
    </citation>
    <scope>NUCLEOTIDE SEQUENCE [LARGE SCALE GENOMIC DNA]</scope>
    <source>
        <strain evidence="1 2">CBS 119005</strain>
    </source>
</reference>
<name>A0ACB9Z5J2_9PEZI</name>
<accession>A0ACB9Z5J2</accession>
<sequence>MAFARALAKGPAWLRPLPLLVIWTAKNCLVILDGIKLHSFWLSTIASNTRRVRLEILPVTVFVAPSRGGAKRLGQFTAMQRQDTGLTTTYVGSTDMMRTIQSR</sequence>
<organism evidence="1 2">
    <name type="scientific">Hypoxylon rubiginosum</name>
    <dbReference type="NCBI Taxonomy" id="110542"/>
    <lineage>
        <taxon>Eukaryota</taxon>
        <taxon>Fungi</taxon>
        <taxon>Dikarya</taxon>
        <taxon>Ascomycota</taxon>
        <taxon>Pezizomycotina</taxon>
        <taxon>Sordariomycetes</taxon>
        <taxon>Xylariomycetidae</taxon>
        <taxon>Xylariales</taxon>
        <taxon>Hypoxylaceae</taxon>
        <taxon>Hypoxylon</taxon>
    </lineage>
</organism>
<evidence type="ECO:0000313" key="1">
    <source>
        <dbReference type="EMBL" id="KAI4866430.1"/>
    </source>
</evidence>
<proteinExistence type="predicted"/>
<keyword evidence="2" id="KW-1185">Reference proteome</keyword>
<evidence type="ECO:0000313" key="2">
    <source>
        <dbReference type="Proteomes" id="UP001497700"/>
    </source>
</evidence>
<gene>
    <name evidence="1" type="ORF">F4820DRAFT_417097</name>
</gene>
<dbReference type="Proteomes" id="UP001497700">
    <property type="component" value="Unassembled WGS sequence"/>
</dbReference>
<comment type="caution">
    <text evidence="1">The sequence shown here is derived from an EMBL/GenBank/DDBJ whole genome shotgun (WGS) entry which is preliminary data.</text>
</comment>
<dbReference type="EMBL" id="MU393459">
    <property type="protein sequence ID" value="KAI4866430.1"/>
    <property type="molecule type" value="Genomic_DNA"/>
</dbReference>
<protein>
    <submittedName>
        <fullName evidence="1">Uncharacterized protein</fullName>
    </submittedName>
</protein>